<gene>
    <name evidence="2" type="ORF">FEM48_Zijuj04G0011100</name>
</gene>
<name>A0A978VGY6_ZIZJJ</name>
<reference evidence="2" key="1">
    <citation type="journal article" date="2021" name="Front. Plant Sci.">
        <title>Chromosome-Scale Genome Assembly for Chinese Sour Jujube and Insights Into Its Genome Evolution and Domestication Signature.</title>
        <authorList>
            <person name="Shen L.-Y."/>
            <person name="Luo H."/>
            <person name="Wang X.-L."/>
            <person name="Wang X.-M."/>
            <person name="Qiu X.-J."/>
            <person name="Liu H."/>
            <person name="Zhou S.-S."/>
            <person name="Jia K.-H."/>
            <person name="Nie S."/>
            <person name="Bao Y.-T."/>
            <person name="Zhang R.-G."/>
            <person name="Yun Q.-Z."/>
            <person name="Chai Y.-H."/>
            <person name="Lu J.-Y."/>
            <person name="Li Y."/>
            <person name="Zhao S.-W."/>
            <person name="Mao J.-F."/>
            <person name="Jia S.-G."/>
            <person name="Mao Y.-M."/>
        </authorList>
    </citation>
    <scope>NUCLEOTIDE SEQUENCE</scope>
    <source>
        <strain evidence="2">AT0</strain>
        <tissue evidence="2">Leaf</tissue>
    </source>
</reference>
<evidence type="ECO:0000313" key="2">
    <source>
        <dbReference type="EMBL" id="KAH7532355.1"/>
    </source>
</evidence>
<evidence type="ECO:0000256" key="1">
    <source>
        <dbReference type="SAM" id="MobiDB-lite"/>
    </source>
</evidence>
<proteinExistence type="predicted"/>
<dbReference type="AlphaFoldDB" id="A0A978VGY6"/>
<dbReference type="EMBL" id="JAEACU010000004">
    <property type="protein sequence ID" value="KAH7532355.1"/>
    <property type="molecule type" value="Genomic_DNA"/>
</dbReference>
<dbReference type="Proteomes" id="UP000813462">
    <property type="component" value="Unassembled WGS sequence"/>
</dbReference>
<feature type="region of interest" description="Disordered" evidence="1">
    <location>
        <begin position="281"/>
        <end position="308"/>
    </location>
</feature>
<accession>A0A978VGY6</accession>
<evidence type="ECO:0008006" key="4">
    <source>
        <dbReference type="Google" id="ProtNLM"/>
    </source>
</evidence>
<evidence type="ECO:0000313" key="3">
    <source>
        <dbReference type="Proteomes" id="UP000813462"/>
    </source>
</evidence>
<comment type="caution">
    <text evidence="2">The sequence shown here is derived from an EMBL/GenBank/DDBJ whole genome shotgun (WGS) entry which is preliminary data.</text>
</comment>
<organism evidence="2 3">
    <name type="scientific">Ziziphus jujuba var. spinosa</name>
    <dbReference type="NCBI Taxonomy" id="714518"/>
    <lineage>
        <taxon>Eukaryota</taxon>
        <taxon>Viridiplantae</taxon>
        <taxon>Streptophyta</taxon>
        <taxon>Embryophyta</taxon>
        <taxon>Tracheophyta</taxon>
        <taxon>Spermatophyta</taxon>
        <taxon>Magnoliopsida</taxon>
        <taxon>eudicotyledons</taxon>
        <taxon>Gunneridae</taxon>
        <taxon>Pentapetalae</taxon>
        <taxon>rosids</taxon>
        <taxon>fabids</taxon>
        <taxon>Rosales</taxon>
        <taxon>Rhamnaceae</taxon>
        <taxon>Paliureae</taxon>
        <taxon>Ziziphus</taxon>
    </lineage>
</organism>
<dbReference type="PANTHER" id="PTHR47718:SF15">
    <property type="entry name" value="PROTEIN FAR1-RELATED SEQUENCE 5-LIKE"/>
    <property type="match status" value="1"/>
</dbReference>
<sequence>MLNVGIKPRHVIESLVQLAGGYENVGFEKKDLDNHIDSQCRVETVEGDAECVLAYLSAMKDEVPRFFYESKIVEGRLTSLFWADSVSQMDHACFGEVMAFDSTYKNNAYKMPFIILAGTKERHNEAKVDYDTNSFKHVPSTPFVKIEKHAASVFTLESFKKFLTEMQLEALLFVLNRVEFPGCRIYTLGNYDQREFTCEAFKPCDPSINCSCLKFETVGLTCSDAILIIKVERLGEIPLNLIHPRLACCMEELSITCNASIEKVDSTPTARKNVCNSEGGQVGYGRKEKRAQSANMEHTESRCPEPSDANLSAVDCNPLAIQNTLDSSSEDGAQLNASFHMDKDQTPILRVHSTSQLVLGAIVGLLHGEIRMCQLLQDKQCWGHLVLGSLSLLHKVSNMRRGATGKDIAHSAKSFGYHISANFLFLHCGC</sequence>
<protein>
    <recommendedName>
        <fullName evidence="4">Protein FAR1-RELATED SEQUENCE</fullName>
    </recommendedName>
</protein>
<dbReference type="PANTHER" id="PTHR47718">
    <property type="entry name" value="OS01G0519700 PROTEIN"/>
    <property type="match status" value="1"/>
</dbReference>